<dbReference type="Pfam" id="PF01108">
    <property type="entry name" value="Tissue_fac"/>
    <property type="match status" value="1"/>
</dbReference>
<keyword evidence="2" id="KW-0812">Transmembrane</keyword>
<dbReference type="PANTHER" id="PTHR20859:SF90">
    <property type="entry name" value="INTERLEUKIN-10 RECEPTOR SUBUNIT ALPHA"/>
    <property type="match status" value="1"/>
</dbReference>
<dbReference type="InterPro" id="IPR015373">
    <property type="entry name" value="Interferon/interleukin_rcp_dom"/>
</dbReference>
<dbReference type="FunFam" id="2.60.40.10:FF:002863">
    <property type="entry name" value="Uncharacterized protein"/>
    <property type="match status" value="1"/>
</dbReference>
<dbReference type="GO" id="GO:0004896">
    <property type="term" value="F:cytokine receptor activity"/>
    <property type="evidence" value="ECO:0007669"/>
    <property type="project" value="TreeGrafter"/>
</dbReference>
<name>A0A099ZBW7_TINGU</name>
<dbReference type="GO" id="GO:0005886">
    <property type="term" value="C:plasma membrane"/>
    <property type="evidence" value="ECO:0007669"/>
    <property type="project" value="TreeGrafter"/>
</dbReference>
<feature type="signal peptide" evidence="3">
    <location>
        <begin position="1"/>
        <end position="17"/>
    </location>
</feature>
<dbReference type="STRING" id="94827.A0A099ZBW7"/>
<dbReference type="InterPro" id="IPR013783">
    <property type="entry name" value="Ig-like_fold"/>
</dbReference>
<evidence type="ECO:0000256" key="2">
    <source>
        <dbReference type="SAM" id="Phobius"/>
    </source>
</evidence>
<dbReference type="EMBL" id="KL891039">
    <property type="protein sequence ID" value="KGL78340.1"/>
    <property type="molecule type" value="Genomic_DNA"/>
</dbReference>
<evidence type="ECO:0000259" key="4">
    <source>
        <dbReference type="PROSITE" id="PS50853"/>
    </source>
</evidence>
<organism evidence="5 6">
    <name type="scientific">Tinamus guttatus</name>
    <name type="common">White-throated tinamou</name>
    <dbReference type="NCBI Taxonomy" id="94827"/>
    <lineage>
        <taxon>Eukaryota</taxon>
        <taxon>Metazoa</taxon>
        <taxon>Chordata</taxon>
        <taxon>Craniata</taxon>
        <taxon>Vertebrata</taxon>
        <taxon>Euteleostomi</taxon>
        <taxon>Archelosauria</taxon>
        <taxon>Archosauria</taxon>
        <taxon>Dinosauria</taxon>
        <taxon>Saurischia</taxon>
        <taxon>Theropoda</taxon>
        <taxon>Coelurosauria</taxon>
        <taxon>Aves</taxon>
        <taxon>Palaeognathae</taxon>
        <taxon>Tinamiformes</taxon>
        <taxon>Tinamidae</taxon>
        <taxon>Tinamus</taxon>
    </lineage>
</organism>
<dbReference type="InterPro" id="IPR050650">
    <property type="entry name" value="Type-II_Cytokine-TF_Rcpt"/>
</dbReference>
<dbReference type="AlphaFoldDB" id="A0A099ZBW7"/>
<feature type="domain" description="Fibronectin type-III" evidence="4">
    <location>
        <begin position="20"/>
        <end position="117"/>
    </location>
</feature>
<feature type="transmembrane region" description="Helical" evidence="2">
    <location>
        <begin position="232"/>
        <end position="259"/>
    </location>
</feature>
<dbReference type="SUPFAM" id="SSF49265">
    <property type="entry name" value="Fibronectin type III"/>
    <property type="match status" value="2"/>
</dbReference>
<dbReference type="InterPro" id="IPR003961">
    <property type="entry name" value="FN3_dom"/>
</dbReference>
<feature type="region of interest" description="Disordered" evidence="1">
    <location>
        <begin position="103"/>
        <end position="132"/>
    </location>
</feature>
<dbReference type="PROSITE" id="PS50853">
    <property type="entry name" value="FN3"/>
    <property type="match status" value="1"/>
</dbReference>
<keyword evidence="5" id="KW-0675">Receptor</keyword>
<protein>
    <submittedName>
        <fullName evidence="5">Interleukin-10 receptor subunit alpha</fullName>
    </submittedName>
</protein>
<dbReference type="Gene3D" id="2.60.40.10">
    <property type="entry name" value="Immunoglobulins"/>
    <property type="match status" value="2"/>
</dbReference>
<sequence>AALALRLALLLALHAAGEQLPGPAHVRFAANIAHPLLRWEPGPDSPRDVRYDVEHGVYGPGFSWTAVPSCTRILGHSCDLTFYTLDPEQRYYAQVRAVSGNRTSPWKRTSSFSPKEGRQGGHGGRSPGQSLSVTGNTIVVKLQLLLKAGNSTVRYEDIQRHARRYKVYVRQAQDNRMYEVLETQPEFNISNLFWDTEYCVSVEPDVASRPVHTMRTAEQCVTIGRRDESAELLLSIVSIIFITMLLLLLLGMLLVCMYIKKPVRPPSVLKSFLKQGSLWVEQEYSPSTRSEPDPVQQLFLCQKAPQQPGTSITVLQQMPEQACALVARPEHRARLLGPSTASGGDCSGSSTDSGICLHNSSPKLGMACQRAGVQPPGSEDSGISMERASPCLERYQTAKETRPQPAEHGPPAATTGEDGPQEVQFRGYLQQCKGTVEPTWDRGKEPPLWGHTGPVHGTDVVQDMACAELPVAKGYMKQSPPAGPHGHTQDLRAPGSSWQPPAWGFPSELGPLAPDVASCGGSIGGPELLKASLELGISSSPSLGSLPLISSLSTNTWLSLQLNPLGVLQAGSKDSRL</sequence>
<feature type="non-terminal residue" evidence="5">
    <location>
        <position position="1"/>
    </location>
</feature>
<reference evidence="5 6" key="1">
    <citation type="submission" date="2014-06" db="EMBL/GenBank/DDBJ databases">
        <title>Genome evolution of avian class.</title>
        <authorList>
            <person name="Zhang G."/>
            <person name="Li C."/>
        </authorList>
    </citation>
    <scope>NUCLEOTIDE SEQUENCE [LARGE SCALE GENOMIC DNA]</scope>
    <source>
        <strain evidence="5">BGI_N309</strain>
    </source>
</reference>
<keyword evidence="3" id="KW-0732">Signal</keyword>
<evidence type="ECO:0000256" key="3">
    <source>
        <dbReference type="SAM" id="SignalP"/>
    </source>
</evidence>
<feature type="non-terminal residue" evidence="5">
    <location>
        <position position="577"/>
    </location>
</feature>
<feature type="chain" id="PRO_5001966070" evidence="3">
    <location>
        <begin position="18"/>
        <end position="577"/>
    </location>
</feature>
<gene>
    <name evidence="5" type="ORF">N309_03069</name>
</gene>
<dbReference type="Pfam" id="PF09294">
    <property type="entry name" value="Interfer-bind"/>
    <property type="match status" value="1"/>
</dbReference>
<dbReference type="InterPro" id="IPR036116">
    <property type="entry name" value="FN3_sf"/>
</dbReference>
<accession>A0A099ZBW7</accession>
<dbReference type="CDD" id="cd00063">
    <property type="entry name" value="FN3"/>
    <property type="match status" value="1"/>
</dbReference>
<proteinExistence type="predicted"/>
<dbReference type="PANTHER" id="PTHR20859">
    <property type="entry name" value="INTERFERON/INTERLEUKIN RECEPTOR"/>
    <property type="match status" value="1"/>
</dbReference>
<evidence type="ECO:0000256" key="1">
    <source>
        <dbReference type="SAM" id="MobiDB-lite"/>
    </source>
</evidence>
<keyword evidence="6" id="KW-1185">Reference proteome</keyword>
<evidence type="ECO:0000313" key="6">
    <source>
        <dbReference type="Proteomes" id="UP000053641"/>
    </source>
</evidence>
<keyword evidence="2" id="KW-0472">Membrane</keyword>
<dbReference type="Proteomes" id="UP000053641">
    <property type="component" value="Unassembled WGS sequence"/>
</dbReference>
<feature type="region of interest" description="Disordered" evidence="1">
    <location>
        <begin position="396"/>
        <end position="420"/>
    </location>
</feature>
<feature type="compositionally biased region" description="Polar residues" evidence="1">
    <location>
        <begin position="103"/>
        <end position="113"/>
    </location>
</feature>
<evidence type="ECO:0000313" key="5">
    <source>
        <dbReference type="EMBL" id="KGL78340.1"/>
    </source>
</evidence>
<feature type="region of interest" description="Disordered" evidence="1">
    <location>
        <begin position="477"/>
        <end position="506"/>
    </location>
</feature>
<keyword evidence="2" id="KW-1133">Transmembrane helix</keyword>